<proteinExistence type="predicted"/>
<gene>
    <name evidence="2" type="ORF">C0Q70_19992</name>
</gene>
<feature type="compositionally biased region" description="Polar residues" evidence="1">
    <location>
        <begin position="840"/>
        <end position="852"/>
    </location>
</feature>
<evidence type="ECO:0000313" key="3">
    <source>
        <dbReference type="Proteomes" id="UP000245119"/>
    </source>
</evidence>
<organism evidence="2 3">
    <name type="scientific">Pomacea canaliculata</name>
    <name type="common">Golden apple snail</name>
    <dbReference type="NCBI Taxonomy" id="400727"/>
    <lineage>
        <taxon>Eukaryota</taxon>
        <taxon>Metazoa</taxon>
        <taxon>Spiralia</taxon>
        <taxon>Lophotrochozoa</taxon>
        <taxon>Mollusca</taxon>
        <taxon>Gastropoda</taxon>
        <taxon>Caenogastropoda</taxon>
        <taxon>Architaenioglossa</taxon>
        <taxon>Ampullarioidea</taxon>
        <taxon>Ampullariidae</taxon>
        <taxon>Pomacea</taxon>
    </lineage>
</organism>
<dbReference type="STRING" id="400727.A0A2T7NEA2"/>
<dbReference type="OrthoDB" id="5575722at2759"/>
<feature type="region of interest" description="Disordered" evidence="1">
    <location>
        <begin position="189"/>
        <end position="253"/>
    </location>
</feature>
<feature type="compositionally biased region" description="Polar residues" evidence="1">
    <location>
        <begin position="196"/>
        <end position="208"/>
    </location>
</feature>
<accession>A0A2T7NEA2</accession>
<dbReference type="EMBL" id="PZQS01000013">
    <property type="protein sequence ID" value="PVD19503.1"/>
    <property type="molecule type" value="Genomic_DNA"/>
</dbReference>
<feature type="region of interest" description="Disordered" evidence="1">
    <location>
        <begin position="409"/>
        <end position="430"/>
    </location>
</feature>
<feature type="compositionally biased region" description="Polar residues" evidence="1">
    <location>
        <begin position="323"/>
        <end position="360"/>
    </location>
</feature>
<feature type="compositionally biased region" description="Polar residues" evidence="1">
    <location>
        <begin position="635"/>
        <end position="657"/>
    </location>
</feature>
<sequence length="884" mass="96805">MYKLTQKISIGSPKPKFQPSTGSDIDVNAYAAECAQRVQRVRKMWKSIEHFIESTAEQREIVSSVINRTQQRCVIDAADIKVSVPHFLLKECELEIRRGNSVQTAAKKKKSIAVLRRQFHSGTILSQGLGLQAPSPPVTFDPPEGHSGTTPTGQLLRLTPEYENTPEAAMSIAKAISTSSRRNIAKEFHPTAFGLETQNTSSNNSNRFPQEEMTSQRESRVPSAKQGSQHPHSVSKMQSLPQNKNTKLLKGKSTTLQPRIIRHVSRQRVTDNFPAKHVVNAVMQEDKGHKNHLQDPVILSTFSPSLVKDQSAAEEDHFKVGASPSQDPFSTPKNTPRFSGSRTKLQQQEATSNHTSFSHQTDAEDWNVENPTIAFEQNAFLKHDLIHRSPLEQDIRRMWQDMITDTERAGSDVSSEKLMEDNLPPDVTSPTVTSLNKSFVKTGSSISSGTSRSCLWSPAHSSSSGEDHPNFIKINEKDDVTPHSSFLAVAVKEMSTKNVVDLDTDDPVLDDTLIGKGVLFSTSFDEDSLEGVNYAEQVNTWEELTSALYEAAEDLGAESEGKDEDLKSFDVTDLFPEKSSNATVTESGLLADSKKLKNEMVTAGKQLLVQTDPTLDKYADLGTETGIRDECTPKPGQTLQQSDTRSYSANTVSQDASKNFPKNYVSDEGEDVELARTSSLVISSSTAKSASELDKSSAGQVHNSLTKDSAIKKVEFTSHASSLPTAPAVSCLDDLPDDSSHQVSSLWALDDSFTPLQSGLLLEGKSPMRCQAQQINVCLPASSGESTKTAPEFELSSDGDDKDIMARVSKLRLMAAQALQNCQDINEVSKDEEEEGVSLNGATTLQTSQHQSEFVGKDNSHYSASDHLDIFDQDDSVLLPASPS</sequence>
<feature type="compositionally biased region" description="Basic and acidic residues" evidence="1">
    <location>
        <begin position="409"/>
        <end position="420"/>
    </location>
</feature>
<dbReference type="AlphaFoldDB" id="A0A2T7NEA2"/>
<protein>
    <submittedName>
        <fullName evidence="2">Uncharacterized protein</fullName>
    </submittedName>
</protein>
<feature type="region of interest" description="Disordered" evidence="1">
    <location>
        <begin position="625"/>
        <end position="665"/>
    </location>
</feature>
<feature type="compositionally biased region" description="Polar residues" evidence="1">
    <location>
        <begin position="225"/>
        <end position="253"/>
    </location>
</feature>
<feature type="region of interest" description="Disordered" evidence="1">
    <location>
        <begin position="446"/>
        <end position="468"/>
    </location>
</feature>
<name>A0A2T7NEA2_POMCA</name>
<comment type="caution">
    <text evidence="2">The sequence shown here is derived from an EMBL/GenBank/DDBJ whole genome shotgun (WGS) entry which is preliminary data.</text>
</comment>
<keyword evidence="3" id="KW-1185">Reference proteome</keyword>
<evidence type="ECO:0000313" key="2">
    <source>
        <dbReference type="EMBL" id="PVD19503.1"/>
    </source>
</evidence>
<reference evidence="2 3" key="1">
    <citation type="submission" date="2018-04" db="EMBL/GenBank/DDBJ databases">
        <title>The genome of golden apple snail Pomacea canaliculata provides insight into stress tolerance and invasive adaptation.</title>
        <authorList>
            <person name="Liu C."/>
            <person name="Liu B."/>
            <person name="Ren Y."/>
            <person name="Zhang Y."/>
            <person name="Wang H."/>
            <person name="Li S."/>
            <person name="Jiang F."/>
            <person name="Yin L."/>
            <person name="Zhang G."/>
            <person name="Qian W."/>
            <person name="Fan W."/>
        </authorList>
    </citation>
    <scope>NUCLEOTIDE SEQUENCE [LARGE SCALE GENOMIC DNA]</scope>
    <source>
        <strain evidence="2">SZHN2017</strain>
        <tissue evidence="2">Muscle</tissue>
    </source>
</reference>
<dbReference type="Proteomes" id="UP000245119">
    <property type="component" value="Linkage Group LG13"/>
</dbReference>
<feature type="region of interest" description="Disordered" evidence="1">
    <location>
        <begin position="308"/>
        <end position="360"/>
    </location>
</feature>
<feature type="region of interest" description="Disordered" evidence="1">
    <location>
        <begin position="126"/>
        <end position="156"/>
    </location>
</feature>
<feature type="region of interest" description="Disordered" evidence="1">
    <location>
        <begin position="831"/>
        <end position="859"/>
    </location>
</feature>
<evidence type="ECO:0000256" key="1">
    <source>
        <dbReference type="SAM" id="MobiDB-lite"/>
    </source>
</evidence>